<sequence>MTVWFMSKGMVTFCSIVVLSYSSPSVTGSVMLWLILYLGPSKFLKLGSDLESWNICTLNFQQINDDYSHGLLLP</sequence>
<protein>
    <submittedName>
        <fullName evidence="1">Uncharacterized protein</fullName>
    </submittedName>
</protein>
<evidence type="ECO:0000313" key="2">
    <source>
        <dbReference type="Proteomes" id="UP000238479"/>
    </source>
</evidence>
<accession>A0A2P6QV46</accession>
<dbReference type="AlphaFoldDB" id="A0A2P6QV46"/>
<keyword evidence="2" id="KW-1185">Reference proteome</keyword>
<organism evidence="1 2">
    <name type="scientific">Rosa chinensis</name>
    <name type="common">China rose</name>
    <dbReference type="NCBI Taxonomy" id="74649"/>
    <lineage>
        <taxon>Eukaryota</taxon>
        <taxon>Viridiplantae</taxon>
        <taxon>Streptophyta</taxon>
        <taxon>Embryophyta</taxon>
        <taxon>Tracheophyta</taxon>
        <taxon>Spermatophyta</taxon>
        <taxon>Magnoliopsida</taxon>
        <taxon>eudicotyledons</taxon>
        <taxon>Gunneridae</taxon>
        <taxon>Pentapetalae</taxon>
        <taxon>rosids</taxon>
        <taxon>fabids</taxon>
        <taxon>Rosales</taxon>
        <taxon>Rosaceae</taxon>
        <taxon>Rosoideae</taxon>
        <taxon>Rosoideae incertae sedis</taxon>
        <taxon>Rosa</taxon>
    </lineage>
</organism>
<reference evidence="1 2" key="1">
    <citation type="journal article" date="2018" name="Nat. Genet.">
        <title>The Rosa genome provides new insights in the design of modern roses.</title>
        <authorList>
            <person name="Bendahmane M."/>
        </authorList>
    </citation>
    <scope>NUCLEOTIDE SEQUENCE [LARGE SCALE GENOMIC DNA]</scope>
    <source>
        <strain evidence="2">cv. Old Blush</strain>
    </source>
</reference>
<dbReference type="Gramene" id="PRQ38053">
    <property type="protein sequence ID" value="PRQ38053"/>
    <property type="gene ID" value="RchiOBHm_Chr4g0409541"/>
</dbReference>
<dbReference type="EMBL" id="PDCK01000042">
    <property type="protein sequence ID" value="PRQ38053.1"/>
    <property type="molecule type" value="Genomic_DNA"/>
</dbReference>
<gene>
    <name evidence="1" type="ORF">RchiOBHm_Chr4g0409541</name>
</gene>
<name>A0A2P6QV46_ROSCH</name>
<proteinExistence type="predicted"/>
<comment type="caution">
    <text evidence="1">The sequence shown here is derived from an EMBL/GenBank/DDBJ whole genome shotgun (WGS) entry which is preliminary data.</text>
</comment>
<dbReference type="Proteomes" id="UP000238479">
    <property type="component" value="Chromosome 4"/>
</dbReference>
<evidence type="ECO:0000313" key="1">
    <source>
        <dbReference type="EMBL" id="PRQ38053.1"/>
    </source>
</evidence>